<protein>
    <submittedName>
        <fullName evidence="2">Uncharacterized protein</fullName>
    </submittedName>
</protein>
<dbReference type="PROSITE" id="PS51257">
    <property type="entry name" value="PROKAR_LIPOPROTEIN"/>
    <property type="match status" value="1"/>
</dbReference>
<dbReference type="EMBL" id="GU474942">
    <property type="protein sequence ID" value="ADI20464.1"/>
    <property type="molecule type" value="Genomic_DNA"/>
</dbReference>
<feature type="chain" id="PRO_5003143248" evidence="1">
    <location>
        <begin position="24"/>
        <end position="39"/>
    </location>
</feature>
<reference evidence="2" key="1">
    <citation type="journal article" date="2011" name="Environ. Microbiol.">
        <title>Time-series analyses of Monterey Bay coastal microbial picoplankton using a 'genome proxy' microarray.</title>
        <authorList>
            <person name="Rich V.I."/>
            <person name="Pham V.D."/>
            <person name="Eppley J."/>
            <person name="Shi Y."/>
            <person name="DeLong E.F."/>
        </authorList>
    </citation>
    <scope>NUCLEOTIDE SEQUENCE</scope>
</reference>
<sequence>MKKIFIIAFALAGGVFLAGCETAAPESVMVTPEASSNKL</sequence>
<evidence type="ECO:0000256" key="1">
    <source>
        <dbReference type="SAM" id="SignalP"/>
    </source>
</evidence>
<dbReference type="AlphaFoldDB" id="E0Y1C3"/>
<accession>E0Y1C3</accession>
<proteinExistence type="predicted"/>
<keyword evidence="1" id="KW-0732">Signal</keyword>
<organism evidence="2">
    <name type="scientific">uncultured alpha proteobacterium EB080_L58F04</name>
    <dbReference type="NCBI Taxonomy" id="710798"/>
    <lineage>
        <taxon>Bacteria</taxon>
        <taxon>Pseudomonadati</taxon>
        <taxon>Pseudomonadota</taxon>
        <taxon>Alphaproteobacteria</taxon>
        <taxon>environmental samples</taxon>
    </lineage>
</organism>
<name>E0Y1C3_9PROT</name>
<evidence type="ECO:0000313" key="2">
    <source>
        <dbReference type="EMBL" id="ADI20464.1"/>
    </source>
</evidence>
<feature type="signal peptide" evidence="1">
    <location>
        <begin position="1"/>
        <end position="23"/>
    </location>
</feature>